<reference evidence="1" key="1">
    <citation type="submission" date="2023-07" db="EMBL/GenBank/DDBJ databases">
        <authorList>
            <consortium name="AG Swart"/>
            <person name="Singh M."/>
            <person name="Singh A."/>
            <person name="Seah K."/>
            <person name="Emmerich C."/>
        </authorList>
    </citation>
    <scope>NUCLEOTIDE SEQUENCE</scope>
    <source>
        <strain evidence="1">DP1</strain>
    </source>
</reference>
<comment type="caution">
    <text evidence="1">The sequence shown here is derived from an EMBL/GenBank/DDBJ whole genome shotgun (WGS) entry which is preliminary data.</text>
</comment>
<keyword evidence="2" id="KW-1185">Reference proteome</keyword>
<dbReference type="Proteomes" id="UP001295684">
    <property type="component" value="Unassembled WGS sequence"/>
</dbReference>
<organism evidence="1 2">
    <name type="scientific">Euplotes crassus</name>
    <dbReference type="NCBI Taxonomy" id="5936"/>
    <lineage>
        <taxon>Eukaryota</taxon>
        <taxon>Sar</taxon>
        <taxon>Alveolata</taxon>
        <taxon>Ciliophora</taxon>
        <taxon>Intramacronucleata</taxon>
        <taxon>Spirotrichea</taxon>
        <taxon>Hypotrichia</taxon>
        <taxon>Euplotida</taxon>
        <taxon>Euplotidae</taxon>
        <taxon>Moneuplotes</taxon>
    </lineage>
</organism>
<gene>
    <name evidence="1" type="ORF">ECRASSUSDP1_LOCUS29305</name>
</gene>
<proteinExistence type="predicted"/>
<protein>
    <submittedName>
        <fullName evidence="1">Uncharacterized protein</fullName>
    </submittedName>
</protein>
<evidence type="ECO:0000313" key="1">
    <source>
        <dbReference type="EMBL" id="CAI2387671.1"/>
    </source>
</evidence>
<sequence length="626" mass="73420">MEKDSTFTQTSELLYKFSHASCILQYYGYFNACEWMMMVLSKKTNQSWQKNRFAFSNLLSQELSVLSYRFQFNSDFANYILSLEKRYGKINYKLEILLIETQSYKNFINFLIKLQNPSKVQFSAIRWSLSNENLPLLNSVHSKLVELGFEESILRTTSDVSMRMLSFRSNTFKITERISYLSQIPLFNLWKMCHKIGSLKIQIAKHLYLLTEIQIPIFELRLESDEAIDNFLVGENPPNEIILRSVRTVCLKMLHISQEYITQLVSRVEGIIAIFNTSEQVSLNEIRISYISRMALSAECIQAMIDVSHKYPEIAFSEIQVGNKHSFKGDLILKNPKICYATTDSNYFFECDELQIEFSKESMSTLNCDSYFIWSSKFDQLIFKNIRQCSFETKIFEDFIKDIQFDKFALFIQIYDQNVNMDMDLSTQKFLISRSVTDYITGTSKIIPVIESPLCCAKIHLTLNNDFVDVQYDQLDKIIERIPTNTRVFLTIMNDQFDNNTSPALLELWDKSLDLNIEEFVLIMPQERIIKVDKTTRALLSEKICSLKLAKFFYKATKFWSREPTIFNFNYFDLNSSPWESTPEAEFLLSTNKADHYKEFQGFITRLMEKGTSYYDNTFYDLLSVD</sequence>
<evidence type="ECO:0000313" key="2">
    <source>
        <dbReference type="Proteomes" id="UP001295684"/>
    </source>
</evidence>
<dbReference type="EMBL" id="CAMPGE010030164">
    <property type="protein sequence ID" value="CAI2387671.1"/>
    <property type="molecule type" value="Genomic_DNA"/>
</dbReference>
<accession>A0AAD1Y935</accession>
<name>A0AAD1Y935_EUPCR</name>
<dbReference type="AlphaFoldDB" id="A0AAD1Y935"/>